<proteinExistence type="predicted"/>
<evidence type="ECO:0000313" key="3">
    <source>
        <dbReference type="WBParaSite" id="OFLC_0000350101-mRNA-1"/>
    </source>
</evidence>
<organism evidence="3">
    <name type="scientific">Onchocerca flexuosa</name>
    <dbReference type="NCBI Taxonomy" id="387005"/>
    <lineage>
        <taxon>Eukaryota</taxon>
        <taxon>Metazoa</taxon>
        <taxon>Ecdysozoa</taxon>
        <taxon>Nematoda</taxon>
        <taxon>Chromadorea</taxon>
        <taxon>Rhabditida</taxon>
        <taxon>Spirurina</taxon>
        <taxon>Spiruromorpha</taxon>
        <taxon>Filarioidea</taxon>
        <taxon>Onchocercidae</taxon>
        <taxon>Onchocerca</taxon>
    </lineage>
</organism>
<dbReference type="Proteomes" id="UP000267606">
    <property type="component" value="Unassembled WGS sequence"/>
</dbReference>
<evidence type="ECO:0000313" key="2">
    <source>
        <dbReference type="Proteomes" id="UP000267606"/>
    </source>
</evidence>
<dbReference type="AlphaFoldDB" id="A0A183H7P0"/>
<evidence type="ECO:0000313" key="1">
    <source>
        <dbReference type="EMBL" id="VDO36746.1"/>
    </source>
</evidence>
<keyword evidence="2" id="KW-1185">Reference proteome</keyword>
<reference evidence="1 2" key="2">
    <citation type="submission" date="2018-11" db="EMBL/GenBank/DDBJ databases">
        <authorList>
            <consortium name="Pathogen Informatics"/>
        </authorList>
    </citation>
    <scope>NUCLEOTIDE SEQUENCE [LARGE SCALE GENOMIC DNA]</scope>
</reference>
<protein>
    <submittedName>
        <fullName evidence="3">Copper amine oxidase</fullName>
    </submittedName>
</protein>
<dbReference type="EMBL" id="UZAJ01002352">
    <property type="protein sequence ID" value="VDO36746.1"/>
    <property type="molecule type" value="Genomic_DNA"/>
</dbReference>
<name>A0A183H7P0_9BILA</name>
<sequence>MVMGTGMGEDINCSVPEVPLAHLEDDIDSIKAVPQQS</sequence>
<dbReference type="WBParaSite" id="OFLC_0000350101-mRNA-1">
    <property type="protein sequence ID" value="OFLC_0000350101-mRNA-1"/>
    <property type="gene ID" value="OFLC_0000350101"/>
</dbReference>
<accession>A0A183H7P0</accession>
<gene>
    <name evidence="1" type="ORF">OFLC_LOCUS3502</name>
</gene>
<reference evidence="3" key="1">
    <citation type="submission" date="2016-06" db="UniProtKB">
        <authorList>
            <consortium name="WormBaseParasite"/>
        </authorList>
    </citation>
    <scope>IDENTIFICATION</scope>
</reference>